<organism evidence="3 4">
    <name type="scientific">Chrysochromulina tobinii</name>
    <dbReference type="NCBI Taxonomy" id="1460289"/>
    <lineage>
        <taxon>Eukaryota</taxon>
        <taxon>Haptista</taxon>
        <taxon>Haptophyta</taxon>
        <taxon>Prymnesiophyceae</taxon>
        <taxon>Prymnesiales</taxon>
        <taxon>Chrysochromulinaceae</taxon>
        <taxon>Chrysochromulina</taxon>
    </lineage>
</organism>
<feature type="compositionally biased region" description="Basic residues" evidence="1">
    <location>
        <begin position="319"/>
        <end position="328"/>
    </location>
</feature>
<dbReference type="Gene3D" id="3.90.1410.10">
    <property type="entry name" value="set domain protein methyltransferase, domain 1"/>
    <property type="match status" value="1"/>
</dbReference>
<dbReference type="InterPro" id="IPR001214">
    <property type="entry name" value="SET_dom"/>
</dbReference>
<dbReference type="GO" id="GO:0005634">
    <property type="term" value="C:nucleus"/>
    <property type="evidence" value="ECO:0007669"/>
    <property type="project" value="TreeGrafter"/>
</dbReference>
<evidence type="ECO:0000259" key="2">
    <source>
        <dbReference type="PROSITE" id="PS50280"/>
    </source>
</evidence>
<dbReference type="EMBL" id="JWZX01000238">
    <property type="protein sequence ID" value="KOO53415.1"/>
    <property type="molecule type" value="Genomic_DNA"/>
</dbReference>
<dbReference type="GO" id="GO:0016279">
    <property type="term" value="F:protein-lysine N-methyltransferase activity"/>
    <property type="evidence" value="ECO:0007669"/>
    <property type="project" value="TreeGrafter"/>
</dbReference>
<accession>A0A0M0LQT2</accession>
<name>A0A0M0LQT2_9EUKA</name>
<keyword evidence="3" id="KW-0808">Transferase</keyword>
<evidence type="ECO:0000256" key="1">
    <source>
        <dbReference type="SAM" id="MobiDB-lite"/>
    </source>
</evidence>
<comment type="caution">
    <text evidence="3">The sequence shown here is derived from an EMBL/GenBank/DDBJ whole genome shotgun (WGS) entry which is preliminary data.</text>
</comment>
<feature type="domain" description="SET" evidence="2">
    <location>
        <begin position="26"/>
        <end position="220"/>
    </location>
</feature>
<reference evidence="4" key="1">
    <citation type="journal article" date="2015" name="PLoS Genet.">
        <title>Genome Sequence and Transcriptome Analyses of Chrysochromulina tobin: Metabolic Tools for Enhanced Algal Fitness in the Prominent Order Prymnesiales (Haptophyceae).</title>
        <authorList>
            <person name="Hovde B.T."/>
            <person name="Deodato C.R."/>
            <person name="Hunsperger H.M."/>
            <person name="Ryken S.A."/>
            <person name="Yost W."/>
            <person name="Jha R.K."/>
            <person name="Patterson J."/>
            <person name="Monnat R.J. Jr."/>
            <person name="Barlow S.B."/>
            <person name="Starkenburg S.R."/>
            <person name="Cattolico R.A."/>
        </authorList>
    </citation>
    <scope>NUCLEOTIDE SEQUENCE</scope>
    <source>
        <strain evidence="4">CCMP291</strain>
    </source>
</reference>
<dbReference type="PANTHER" id="PTHR13271:SF156">
    <property type="entry name" value="SET DOMAIN-CONTAINING PROTEIN"/>
    <property type="match status" value="1"/>
</dbReference>
<dbReference type="Pfam" id="PF00856">
    <property type="entry name" value="SET"/>
    <property type="match status" value="1"/>
</dbReference>
<sequence length="390" mass="41955">MALHDEEPLVARLAVWLAAQGVQCHESVITTRDGVVAGYGCVATRKLKKGELLFRVPRKACFGPRAGAPIDAEAPGDTQRRFAVRLLKERALGSASRWHPLLAVLSPAPCPWIWPEGSERFLDGTELEEVLARKRQRLRCERKKIGLSDDAARSREYDAACALVASHLNPWFGGSITPVNATLNYAAAPNVEFEAEGVDTVVARAVRPIAAGEELTQEYCESTAMFLYRQEAQALEQLAGSEGGEDGDPWPALLAQAAALAPVGRRAQIEESITNAIERARHAVRQRHSRLEAATVAPPEERSDGYAASGDAQYGAGRAGKRTAKRARLSAEAGSAEHRPSVPAAETAAISLAGAWRLAQGLRRVEQAILEDALRLLEAASAEKLAVKLG</sequence>
<evidence type="ECO:0000313" key="3">
    <source>
        <dbReference type="EMBL" id="KOO53415.1"/>
    </source>
</evidence>
<keyword evidence="3" id="KW-0489">Methyltransferase</keyword>
<dbReference type="AlphaFoldDB" id="A0A0M0LQT2"/>
<dbReference type="SUPFAM" id="SSF82199">
    <property type="entry name" value="SET domain"/>
    <property type="match status" value="1"/>
</dbReference>
<dbReference type="Proteomes" id="UP000037460">
    <property type="component" value="Unassembled WGS sequence"/>
</dbReference>
<dbReference type="InterPro" id="IPR050600">
    <property type="entry name" value="SETD3_SETD6_MTase"/>
</dbReference>
<dbReference type="InterPro" id="IPR046341">
    <property type="entry name" value="SET_dom_sf"/>
</dbReference>
<keyword evidence="4" id="KW-1185">Reference proteome</keyword>
<proteinExistence type="predicted"/>
<dbReference type="CDD" id="cd10527">
    <property type="entry name" value="SET_LSMT"/>
    <property type="match status" value="1"/>
</dbReference>
<dbReference type="GO" id="GO:0032259">
    <property type="term" value="P:methylation"/>
    <property type="evidence" value="ECO:0007669"/>
    <property type="project" value="UniProtKB-KW"/>
</dbReference>
<feature type="region of interest" description="Disordered" evidence="1">
    <location>
        <begin position="290"/>
        <end position="340"/>
    </location>
</feature>
<gene>
    <name evidence="3" type="ORF">Ctob_012410</name>
</gene>
<evidence type="ECO:0000313" key="4">
    <source>
        <dbReference type="Proteomes" id="UP000037460"/>
    </source>
</evidence>
<protein>
    <submittedName>
        <fullName evidence="3">N-lysine methyltransferase setd6</fullName>
    </submittedName>
</protein>
<dbReference type="PANTHER" id="PTHR13271">
    <property type="entry name" value="UNCHARACTERIZED PUTATIVE METHYLTRANSFERASE"/>
    <property type="match status" value="1"/>
</dbReference>
<dbReference type="PROSITE" id="PS50280">
    <property type="entry name" value="SET"/>
    <property type="match status" value="1"/>
</dbReference>
<dbReference type="OrthoDB" id="10267407at2759"/>